<evidence type="ECO:0000313" key="2">
    <source>
        <dbReference type="EMBL" id="CAG8751368.1"/>
    </source>
</evidence>
<organism evidence="2 3">
    <name type="scientific">Gigaspora margarita</name>
    <dbReference type="NCBI Taxonomy" id="4874"/>
    <lineage>
        <taxon>Eukaryota</taxon>
        <taxon>Fungi</taxon>
        <taxon>Fungi incertae sedis</taxon>
        <taxon>Mucoromycota</taxon>
        <taxon>Glomeromycotina</taxon>
        <taxon>Glomeromycetes</taxon>
        <taxon>Diversisporales</taxon>
        <taxon>Gigasporaceae</taxon>
        <taxon>Gigaspora</taxon>
    </lineage>
</organism>
<reference evidence="2 3" key="1">
    <citation type="submission" date="2021-06" db="EMBL/GenBank/DDBJ databases">
        <authorList>
            <person name="Kallberg Y."/>
            <person name="Tangrot J."/>
            <person name="Rosling A."/>
        </authorList>
    </citation>
    <scope>NUCLEOTIDE SEQUENCE [LARGE SCALE GENOMIC DNA]</scope>
    <source>
        <strain evidence="2 3">120-4 pot B 10/14</strain>
    </source>
</reference>
<gene>
    <name evidence="2" type="ORF">GMARGA_LOCUS16426</name>
</gene>
<proteinExistence type="predicted"/>
<dbReference type="EMBL" id="CAJVQB010011908">
    <property type="protein sequence ID" value="CAG8751368.1"/>
    <property type="molecule type" value="Genomic_DNA"/>
</dbReference>
<dbReference type="SUPFAM" id="SSF53098">
    <property type="entry name" value="Ribonuclease H-like"/>
    <property type="match status" value="1"/>
</dbReference>
<accession>A0ABN7VB75</accession>
<keyword evidence="3" id="KW-1185">Reference proteome</keyword>
<feature type="region of interest" description="Disordered" evidence="1">
    <location>
        <begin position="1"/>
        <end position="21"/>
    </location>
</feature>
<name>A0ABN7VB75_GIGMA</name>
<evidence type="ECO:0000256" key="1">
    <source>
        <dbReference type="SAM" id="MobiDB-lite"/>
    </source>
</evidence>
<protein>
    <submittedName>
        <fullName evidence="2">16101_t:CDS:1</fullName>
    </submittedName>
</protein>
<dbReference type="InterPro" id="IPR012337">
    <property type="entry name" value="RNaseH-like_sf"/>
</dbReference>
<comment type="caution">
    <text evidence="2">The sequence shown here is derived from an EMBL/GenBank/DDBJ whole genome shotgun (WGS) entry which is preliminary data.</text>
</comment>
<evidence type="ECO:0000313" key="3">
    <source>
        <dbReference type="Proteomes" id="UP000789901"/>
    </source>
</evidence>
<sequence>SSNTETDSRTSVRTSSSAKVGCPPSDVWKFFEKGASKSNSHWEGSCSFCERFYLCAKPYILRVHLANSCKKVPKEWCYHFNYIIVNNLENVPTDEPLYAIKNSQTTNITNWYNSMKIEPSKQLIIDEAIVLAFIMCNTEIAKIINKVDKILDHTNNLTIGIDAIKLFSITPSSASCKRMFSLLGWIYGNKRTQLDVDQLEELAKIYQFNLSNPAEQLHYIHTTEVSPKIMANIAKSVFKELEEKTLLDDDVELSNPSEDLYSDEPNLNLKILNIIDFQSLVFIYTHSRTSFKDLNRDESDNNDMQDNGESEYNVDEIVARQLDYDLNR</sequence>
<dbReference type="Proteomes" id="UP000789901">
    <property type="component" value="Unassembled WGS sequence"/>
</dbReference>
<feature type="non-terminal residue" evidence="2">
    <location>
        <position position="1"/>
    </location>
</feature>
<feature type="compositionally biased region" description="Basic and acidic residues" evidence="1">
    <location>
        <begin position="1"/>
        <end position="10"/>
    </location>
</feature>